<feature type="region of interest" description="Disordered" evidence="1">
    <location>
        <begin position="8"/>
        <end position="31"/>
    </location>
</feature>
<dbReference type="OrthoDB" id="3766353at2759"/>
<dbReference type="EMBL" id="JAGMWT010000007">
    <property type="protein sequence ID" value="KAH7125684.1"/>
    <property type="molecule type" value="Genomic_DNA"/>
</dbReference>
<comment type="caution">
    <text evidence="2">The sequence shown here is derived from an EMBL/GenBank/DDBJ whole genome shotgun (WGS) entry which is preliminary data.</text>
</comment>
<evidence type="ECO:0000256" key="1">
    <source>
        <dbReference type="SAM" id="MobiDB-lite"/>
    </source>
</evidence>
<keyword evidence="3" id="KW-1185">Reference proteome</keyword>
<dbReference type="Proteomes" id="UP000700596">
    <property type="component" value="Unassembled WGS sequence"/>
</dbReference>
<gene>
    <name evidence="2" type="ORF">B0J11DRAFT_529030</name>
</gene>
<dbReference type="AlphaFoldDB" id="A0A9P9DV96"/>
<reference evidence="2" key="1">
    <citation type="journal article" date="2021" name="Nat. Commun.">
        <title>Genetic determinants of endophytism in the Arabidopsis root mycobiome.</title>
        <authorList>
            <person name="Mesny F."/>
            <person name="Miyauchi S."/>
            <person name="Thiergart T."/>
            <person name="Pickel B."/>
            <person name="Atanasova L."/>
            <person name="Karlsson M."/>
            <person name="Huettel B."/>
            <person name="Barry K.W."/>
            <person name="Haridas S."/>
            <person name="Chen C."/>
            <person name="Bauer D."/>
            <person name="Andreopoulos W."/>
            <person name="Pangilinan J."/>
            <person name="LaButti K."/>
            <person name="Riley R."/>
            <person name="Lipzen A."/>
            <person name="Clum A."/>
            <person name="Drula E."/>
            <person name="Henrissat B."/>
            <person name="Kohler A."/>
            <person name="Grigoriev I.V."/>
            <person name="Martin F.M."/>
            <person name="Hacquard S."/>
        </authorList>
    </citation>
    <scope>NUCLEOTIDE SEQUENCE</scope>
    <source>
        <strain evidence="2">MPI-CAGE-CH-0243</strain>
    </source>
</reference>
<organism evidence="2 3">
    <name type="scientific">Dendryphion nanum</name>
    <dbReference type="NCBI Taxonomy" id="256645"/>
    <lineage>
        <taxon>Eukaryota</taxon>
        <taxon>Fungi</taxon>
        <taxon>Dikarya</taxon>
        <taxon>Ascomycota</taxon>
        <taxon>Pezizomycotina</taxon>
        <taxon>Dothideomycetes</taxon>
        <taxon>Pleosporomycetidae</taxon>
        <taxon>Pleosporales</taxon>
        <taxon>Torulaceae</taxon>
        <taxon>Dendryphion</taxon>
    </lineage>
</organism>
<evidence type="ECO:0000313" key="2">
    <source>
        <dbReference type="EMBL" id="KAH7125684.1"/>
    </source>
</evidence>
<sequence>MPFLHRLLSPLTRKGTSSPPPSPPRISTYPSILSSDLDRPLKDWSIARHDREALIEDVMPMMAASLQRRHLLSTFLSKHTWANDLLKSELDLAQPEYSTHADHHDPLPSLLSAFWLNPAEVTEHVLTLVRLWFYALLRYTYRRRLFVEESSDSVRRHDLDLSDLEDRNFYSALSEHNVRRLIRHGSALYRVCCKRVKQRPAWTTFCRRIQLFCHEVGLPLSSSSSSSFDPEKDIRHLQRNLTSIVLHRDVSGQVVSNAALVREIARHVKKVDERAVSSAAHHDEMRRNMEEMTRRMEESSVSASTPGSAVPSVQRSNELDAEIQELRALHQERLDEMAREIEQNRAVSNELLNATMDKLRSEFNEQRLRDQAHISADLHNQVRWLLEHLPGKSTYGEGAHRWKLFWDKEWKKTKWEGHPLWQLNDDEQYNRVGKKLYDTLSKRLHNYGVQRGQTLTVDVQRVVNAIKPLINNYDSDGNIDLVAERKRWGV</sequence>
<accession>A0A9P9DV96</accession>
<proteinExistence type="predicted"/>
<protein>
    <submittedName>
        <fullName evidence="2">Uncharacterized protein</fullName>
    </submittedName>
</protein>
<evidence type="ECO:0000313" key="3">
    <source>
        <dbReference type="Proteomes" id="UP000700596"/>
    </source>
</evidence>
<name>A0A9P9DV96_9PLEO</name>